<dbReference type="EMBL" id="LGLN01000043">
    <property type="protein sequence ID" value="KPC31074.1"/>
    <property type="molecule type" value="Genomic_DNA"/>
</dbReference>
<dbReference type="AlphaFoldDB" id="A0A0N0GF50"/>
<sequence length="80" mass="9255">MVVLEEPPAGQDFEWDKIVYSNDYDPTSHAKDLDYYKSIASLLGCEVPDVMWRAVYQDREFNVVNKTVFYSPDGDVVEPF</sequence>
<organism evidence="1 2">
    <name type="scientific">Pseudomonas syringae pv. cilantro</name>
    <dbReference type="NCBI Taxonomy" id="81035"/>
    <lineage>
        <taxon>Bacteria</taxon>
        <taxon>Pseudomonadati</taxon>
        <taxon>Pseudomonadota</taxon>
        <taxon>Gammaproteobacteria</taxon>
        <taxon>Pseudomonadales</taxon>
        <taxon>Pseudomonadaceae</taxon>
        <taxon>Pseudomonas</taxon>
        <taxon>Pseudomonas syringae</taxon>
    </lineage>
</organism>
<dbReference type="Proteomes" id="UP000037891">
    <property type="component" value="Unassembled WGS sequence"/>
</dbReference>
<proteinExistence type="predicted"/>
<reference evidence="1 2" key="2">
    <citation type="submission" date="2015-10" db="EMBL/GenBank/DDBJ databases">
        <title>Comparative genomics and high-throughput reverse genetic screens identify a new phytobacterial MAMP and an Arabidopsis receptor required for immune elicitation.</title>
        <authorList>
            <person name="Mott G.A."/>
            <person name="Thakur S."/>
            <person name="Wang P.W."/>
            <person name="Desveaux D."/>
            <person name="Guttman D.S."/>
        </authorList>
    </citation>
    <scope>NUCLEOTIDE SEQUENCE [LARGE SCALE GENOMIC DNA]</scope>
    <source>
        <strain evidence="1 2">0788_9</strain>
    </source>
</reference>
<dbReference type="PATRIC" id="fig|81035.3.peg.5249"/>
<name>A0A0N0GF50_PSESX</name>
<evidence type="ECO:0000313" key="1">
    <source>
        <dbReference type="EMBL" id="KPC31074.1"/>
    </source>
</evidence>
<protein>
    <submittedName>
        <fullName evidence="1">Uncharacterized protein</fullName>
    </submittedName>
</protein>
<comment type="caution">
    <text evidence="1">The sequence shown here is derived from an EMBL/GenBank/DDBJ whole genome shotgun (WGS) entry which is preliminary data.</text>
</comment>
<evidence type="ECO:0000313" key="2">
    <source>
        <dbReference type="Proteomes" id="UP000037891"/>
    </source>
</evidence>
<accession>A0A0N0GF50</accession>
<reference evidence="1 2" key="1">
    <citation type="submission" date="2015-07" db="EMBL/GenBank/DDBJ databases">
        <authorList>
            <person name="Noorani M."/>
        </authorList>
    </citation>
    <scope>NUCLEOTIDE SEQUENCE [LARGE SCALE GENOMIC DNA]</scope>
    <source>
        <strain evidence="1 2">0788_9</strain>
    </source>
</reference>
<gene>
    <name evidence="1" type="ORF">ABJ99_4890</name>
</gene>